<accession>A0AAV5T918</accession>
<evidence type="ECO:0000256" key="3">
    <source>
        <dbReference type="PIRSR" id="PIRSR602401-1"/>
    </source>
</evidence>
<evidence type="ECO:0000313" key="6">
    <source>
        <dbReference type="Proteomes" id="UP001432027"/>
    </source>
</evidence>
<dbReference type="Gene3D" id="1.10.630.10">
    <property type="entry name" value="Cytochrome P450"/>
    <property type="match status" value="1"/>
</dbReference>
<keyword evidence="3 4" id="KW-0349">Heme</keyword>
<dbReference type="PROSITE" id="PS00086">
    <property type="entry name" value="CYTOCHROME_P450"/>
    <property type="match status" value="1"/>
</dbReference>
<dbReference type="Proteomes" id="UP001432027">
    <property type="component" value="Unassembled WGS sequence"/>
</dbReference>
<dbReference type="InterPro" id="IPR017972">
    <property type="entry name" value="Cyt_P450_CS"/>
</dbReference>
<dbReference type="AlphaFoldDB" id="A0AAV5T918"/>
<reference evidence="5" key="1">
    <citation type="submission" date="2023-10" db="EMBL/GenBank/DDBJ databases">
        <title>Genome assembly of Pristionchus species.</title>
        <authorList>
            <person name="Yoshida K."/>
            <person name="Sommer R.J."/>
        </authorList>
    </citation>
    <scope>NUCLEOTIDE SEQUENCE</scope>
    <source>
        <strain evidence="5">RS0144</strain>
    </source>
</reference>
<keyword evidence="4" id="KW-0560">Oxidoreductase</keyword>
<dbReference type="GO" id="GO:0016705">
    <property type="term" value="F:oxidoreductase activity, acting on paired donors, with incorporation or reduction of molecular oxygen"/>
    <property type="evidence" value="ECO:0007669"/>
    <property type="project" value="InterPro"/>
</dbReference>
<keyword evidence="2 4" id="KW-0503">Monooxygenase</keyword>
<proteinExistence type="inferred from homology"/>
<dbReference type="GO" id="GO:0020037">
    <property type="term" value="F:heme binding"/>
    <property type="evidence" value="ECO:0007669"/>
    <property type="project" value="InterPro"/>
</dbReference>
<feature type="non-terminal residue" evidence="5">
    <location>
        <position position="355"/>
    </location>
</feature>
<dbReference type="InterPro" id="IPR036396">
    <property type="entry name" value="Cyt_P450_sf"/>
</dbReference>
<dbReference type="Pfam" id="PF00067">
    <property type="entry name" value="p450"/>
    <property type="match status" value="1"/>
</dbReference>
<dbReference type="InterPro" id="IPR001128">
    <property type="entry name" value="Cyt_P450"/>
</dbReference>
<keyword evidence="6" id="KW-1185">Reference proteome</keyword>
<dbReference type="GO" id="GO:0005506">
    <property type="term" value="F:iron ion binding"/>
    <property type="evidence" value="ECO:0007669"/>
    <property type="project" value="InterPro"/>
</dbReference>
<sequence length="355" mass="41213">MEAQINRSIDEMMRQLKATNDGVTPFDIHIPLQLCIGNVINETLFGYHFEYTDTTKFEYFNAIVSKHMRNVKVWRDNFFVFMVQAWPWARHIPIIGDKGFKEPFDNTAQYHKFIAEEVRKVEKGFHPDHEPTNFVEAYLAEMQKNEELNMENLNGIAVDFWLAGMETTSTSLKWALLILMQNREKQERIRDELLAVVGRQRRIALTDRPRLPLFVSAIAELQRVANMISFLFFHRCTEDTMVGGNFIPKDTLTLPMIYSVLKDDPIFENPEEFRPERFLEADGKTVNKKAMERMIAFGMGKRQCLGESLARIEIFLVLGSLLLNYRFIPIGEIDMTPIFGSILNSKPYKCIVAPL</sequence>
<dbReference type="PANTHER" id="PTHR24284">
    <property type="entry name" value="CYTOCHROME P450 FAMILY"/>
    <property type="match status" value="1"/>
</dbReference>
<evidence type="ECO:0000313" key="5">
    <source>
        <dbReference type="EMBL" id="GMS92075.1"/>
    </source>
</evidence>
<dbReference type="PRINTS" id="PR00463">
    <property type="entry name" value="EP450I"/>
</dbReference>
<organism evidence="5 6">
    <name type="scientific">Pristionchus entomophagus</name>
    <dbReference type="NCBI Taxonomy" id="358040"/>
    <lineage>
        <taxon>Eukaryota</taxon>
        <taxon>Metazoa</taxon>
        <taxon>Ecdysozoa</taxon>
        <taxon>Nematoda</taxon>
        <taxon>Chromadorea</taxon>
        <taxon>Rhabditida</taxon>
        <taxon>Rhabditina</taxon>
        <taxon>Diplogasteromorpha</taxon>
        <taxon>Diplogasteroidea</taxon>
        <taxon>Neodiplogasteridae</taxon>
        <taxon>Pristionchus</taxon>
    </lineage>
</organism>
<dbReference type="GO" id="GO:0004497">
    <property type="term" value="F:monooxygenase activity"/>
    <property type="evidence" value="ECO:0007669"/>
    <property type="project" value="UniProtKB-KW"/>
</dbReference>
<evidence type="ECO:0000256" key="4">
    <source>
        <dbReference type="RuleBase" id="RU000461"/>
    </source>
</evidence>
<name>A0AAV5T918_9BILA</name>
<comment type="similarity">
    <text evidence="1 4">Belongs to the cytochrome P450 family.</text>
</comment>
<comment type="caution">
    <text evidence="5">The sequence shown here is derived from an EMBL/GenBank/DDBJ whole genome shotgun (WGS) entry which is preliminary data.</text>
</comment>
<evidence type="ECO:0000256" key="2">
    <source>
        <dbReference type="ARBA" id="ARBA00023033"/>
    </source>
</evidence>
<dbReference type="InterPro" id="IPR002401">
    <property type="entry name" value="Cyt_P450_E_grp-I"/>
</dbReference>
<gene>
    <name evidence="5" type="ORF">PENTCL1PPCAC_14250</name>
</gene>
<evidence type="ECO:0000256" key="1">
    <source>
        <dbReference type="ARBA" id="ARBA00010617"/>
    </source>
</evidence>
<dbReference type="EMBL" id="BTSX01000004">
    <property type="protein sequence ID" value="GMS92075.1"/>
    <property type="molecule type" value="Genomic_DNA"/>
</dbReference>
<comment type="cofactor">
    <cofactor evidence="3">
        <name>heme</name>
        <dbReference type="ChEBI" id="CHEBI:30413"/>
    </cofactor>
</comment>
<dbReference type="SUPFAM" id="SSF48264">
    <property type="entry name" value="Cytochrome P450"/>
    <property type="match status" value="1"/>
</dbReference>
<feature type="binding site" description="axial binding residue" evidence="3">
    <location>
        <position position="304"/>
    </location>
    <ligand>
        <name>heme</name>
        <dbReference type="ChEBI" id="CHEBI:30413"/>
    </ligand>
    <ligandPart>
        <name>Fe</name>
        <dbReference type="ChEBI" id="CHEBI:18248"/>
    </ligandPart>
</feature>
<dbReference type="PANTHER" id="PTHR24284:SF1">
    <property type="entry name" value="CYTOCHROME P450 FAMILY"/>
    <property type="match status" value="1"/>
</dbReference>
<dbReference type="PRINTS" id="PR00385">
    <property type="entry name" value="P450"/>
</dbReference>
<keyword evidence="3 4" id="KW-0479">Metal-binding</keyword>
<protein>
    <recommendedName>
        <fullName evidence="7">Cytochrome P450</fullName>
    </recommendedName>
</protein>
<evidence type="ECO:0008006" key="7">
    <source>
        <dbReference type="Google" id="ProtNLM"/>
    </source>
</evidence>
<keyword evidence="3 4" id="KW-0408">Iron</keyword>